<feature type="compositionally biased region" description="Low complexity" evidence="1">
    <location>
        <begin position="179"/>
        <end position="192"/>
    </location>
</feature>
<feature type="compositionally biased region" description="Low complexity" evidence="1">
    <location>
        <begin position="92"/>
        <end position="110"/>
    </location>
</feature>
<organism evidence="2 3">
    <name type="scientific">Prorocentrum cordatum</name>
    <dbReference type="NCBI Taxonomy" id="2364126"/>
    <lineage>
        <taxon>Eukaryota</taxon>
        <taxon>Sar</taxon>
        <taxon>Alveolata</taxon>
        <taxon>Dinophyceae</taxon>
        <taxon>Prorocentrales</taxon>
        <taxon>Prorocentraceae</taxon>
        <taxon>Prorocentrum</taxon>
    </lineage>
</organism>
<protein>
    <submittedName>
        <fullName evidence="2">Uncharacterized protein</fullName>
    </submittedName>
</protein>
<accession>A0ABN9SL05</accession>
<comment type="caution">
    <text evidence="2">The sequence shown here is derived from an EMBL/GenBank/DDBJ whole genome shotgun (WGS) entry which is preliminary data.</text>
</comment>
<dbReference type="Proteomes" id="UP001189429">
    <property type="component" value="Unassembled WGS sequence"/>
</dbReference>
<evidence type="ECO:0000256" key="1">
    <source>
        <dbReference type="SAM" id="MobiDB-lite"/>
    </source>
</evidence>
<dbReference type="EMBL" id="CAUYUJ010011681">
    <property type="protein sequence ID" value="CAK0832398.1"/>
    <property type="molecule type" value="Genomic_DNA"/>
</dbReference>
<feature type="region of interest" description="Disordered" evidence="1">
    <location>
        <begin position="92"/>
        <end position="121"/>
    </location>
</feature>
<feature type="region of interest" description="Disordered" evidence="1">
    <location>
        <begin position="179"/>
        <end position="202"/>
    </location>
</feature>
<feature type="region of interest" description="Disordered" evidence="1">
    <location>
        <begin position="1"/>
        <end position="80"/>
    </location>
</feature>
<evidence type="ECO:0000313" key="3">
    <source>
        <dbReference type="Proteomes" id="UP001189429"/>
    </source>
</evidence>
<reference evidence="2" key="1">
    <citation type="submission" date="2023-10" db="EMBL/GenBank/DDBJ databases">
        <authorList>
            <person name="Chen Y."/>
            <person name="Shah S."/>
            <person name="Dougan E. K."/>
            <person name="Thang M."/>
            <person name="Chan C."/>
        </authorList>
    </citation>
    <scope>NUCLEOTIDE SEQUENCE [LARGE SCALE GENOMIC DNA]</scope>
</reference>
<evidence type="ECO:0000313" key="2">
    <source>
        <dbReference type="EMBL" id="CAK0832398.1"/>
    </source>
</evidence>
<keyword evidence="3" id="KW-1185">Reference proteome</keyword>
<proteinExistence type="predicted"/>
<feature type="region of interest" description="Disordered" evidence="1">
    <location>
        <begin position="502"/>
        <end position="544"/>
    </location>
</feature>
<feature type="compositionally biased region" description="Low complexity" evidence="1">
    <location>
        <begin position="48"/>
        <end position="80"/>
    </location>
</feature>
<feature type="compositionally biased region" description="Low complexity" evidence="1">
    <location>
        <begin position="507"/>
        <end position="526"/>
    </location>
</feature>
<name>A0ABN9SL05_9DINO</name>
<sequence length="654" mass="68370">MSSGAAAPEEEPAAPPAGAAAAVPSGPPDEPPADALPAAADGPPPPAAADGPPSAEAADGPLSAEGAAALRTAAAAAPPEAAAAVRGAAPHAAGGAAAGGAPPAAGAAGARDSSEERAQAAGQEHLIASLRQRLRRGLQELAACRARLAEGGAEVPASGFGCRPEDHADVLEGHHAAAAPEAGGTAGATEEAPAPPAAPPRQRGVELRVVEAPEDVRELLSGKRVLHVKGFGSGFGDAPEEQAGAQQRQDQAAAQAIDRFRPDYLVVDGDPFGTGFQRYIRVYADRQVGAGLAVPELVWVKSVKGSSPTPEEREKRLGQAREWADQGLPVIVSWLPEASVSEGVDRLFGAGCWEKLQGQRFDFRGAVRLLELAEPEQPEWLRGLSSTAPGRELYLAIKAVEGRAEEQYFERCSFENAAKGYAIYRHLRGEGHAPAAQGVVSFGGGESVLLEFASLYLCPDSGFDAAQAALVPFGRGRAGDPTLPAHEGLAFRPVEQLHVEGGGTAGARGAPAVAAGTAAHATQGHAGSSGGPPDDGEARERERLEEELSMAKALLMLNNVTLNMDLEHDQVTAAQVIELKGSRQLIQLLITLKQKVSLLKQQYLLLRGDMLYLNHEMSVCRHWMMQSFRMAMQHQSQENSSLQTRFERLSKVLN</sequence>
<gene>
    <name evidence="2" type="ORF">PCOR1329_LOCUS30422</name>
</gene>